<comment type="caution">
    <text evidence="4">The sequence shown here is derived from an EMBL/GenBank/DDBJ whole genome shotgun (WGS) entry which is preliminary data.</text>
</comment>
<dbReference type="InterPro" id="IPR001638">
    <property type="entry name" value="Solute-binding_3/MltF_N"/>
</dbReference>
<gene>
    <name evidence="4" type="ORF">HA49_05700</name>
</gene>
<protein>
    <submittedName>
        <fullName evidence="4">ArtI protein</fullName>
    </submittedName>
</protein>
<dbReference type="AlphaFoldDB" id="A0A095TD19"/>
<dbReference type="SMART" id="SM00062">
    <property type="entry name" value="PBPb"/>
    <property type="match status" value="1"/>
</dbReference>
<dbReference type="EMBL" id="JPKR02000004">
    <property type="protein sequence ID" value="KGD74806.1"/>
    <property type="molecule type" value="Genomic_DNA"/>
</dbReference>
<dbReference type="SUPFAM" id="SSF53850">
    <property type="entry name" value="Periplasmic binding protein-like II"/>
    <property type="match status" value="1"/>
</dbReference>
<accession>A0A095TD19</accession>
<dbReference type="eggNOG" id="COG0834">
    <property type="taxonomic scope" value="Bacteria"/>
</dbReference>
<evidence type="ECO:0000259" key="3">
    <source>
        <dbReference type="SMART" id="SM00062"/>
    </source>
</evidence>
<dbReference type="Proteomes" id="UP000029577">
    <property type="component" value="Unassembled WGS sequence"/>
</dbReference>
<evidence type="ECO:0000256" key="2">
    <source>
        <dbReference type="ARBA" id="ARBA00022729"/>
    </source>
</evidence>
<dbReference type="Gene3D" id="3.40.190.10">
    <property type="entry name" value="Periplasmic binding protein-like II"/>
    <property type="match status" value="2"/>
</dbReference>
<feature type="domain" description="Solute-binding protein family 3/N-terminal" evidence="3">
    <location>
        <begin position="54"/>
        <end position="278"/>
    </location>
</feature>
<name>A0A095TD19_9GAMM</name>
<reference evidence="4" key="1">
    <citation type="submission" date="2014-12" db="EMBL/GenBank/DDBJ databases">
        <title>The draft genome of the Tatumella morbirosei type strain, LMG23360T isolated from pineapple rot.</title>
        <authorList>
            <person name="Smits T.H."/>
            <person name="Palmer M."/>
            <person name="Venter S.N."/>
            <person name="Duffy B."/>
            <person name="Steenkamp E.T."/>
            <person name="Chan W.Y."/>
            <person name="Coutinho T.A."/>
            <person name="Coetzee M.P."/>
            <person name="De Maayer P."/>
        </authorList>
    </citation>
    <scope>NUCLEOTIDE SEQUENCE [LARGE SCALE GENOMIC DNA]</scope>
    <source>
        <strain evidence="4">LMG 23360</strain>
    </source>
</reference>
<comment type="similarity">
    <text evidence="1">Belongs to the bacterial solute-binding protein 3 family.</text>
</comment>
<evidence type="ECO:0000256" key="1">
    <source>
        <dbReference type="ARBA" id="ARBA00010333"/>
    </source>
</evidence>
<organism evidence="4 5">
    <name type="scientific">Tatumella morbirosei</name>
    <dbReference type="NCBI Taxonomy" id="642227"/>
    <lineage>
        <taxon>Bacteria</taxon>
        <taxon>Pseudomonadati</taxon>
        <taxon>Pseudomonadota</taxon>
        <taxon>Gammaproteobacteria</taxon>
        <taxon>Enterobacterales</taxon>
        <taxon>Erwiniaceae</taxon>
        <taxon>Tatumella</taxon>
    </lineage>
</organism>
<proteinExistence type="inferred from homology"/>
<sequence length="280" mass="31270">MHNTFAASAIIRECNLLSLLAGKKMLKVFCPALLLLPLMVSAQSHLDTVLQTKVLRVCTTGDYKPYSFLRPDGHYEGLDISMAESLAASLGAKPQWIATRWKTLSDDFVSQHCDIAVGGVSVTLNRQRIAWFARPLGSDGKIPLVRCVDREKYQTVEQLNRPEVRVTEPAGGTNEAFVHQYLPRATLQLFPDNVTIFSQILNGKADVMITDASEAEYQQGRNPGLCALNPKAPLQYGEKAYMIPRDDSSWQQYVDQWQHLSQETGEYRKIAEQWLGAAGL</sequence>
<dbReference type="STRING" id="642227.HA49_05700"/>
<keyword evidence="2" id="KW-0732">Signal</keyword>
<dbReference type="PANTHER" id="PTHR35936:SF19">
    <property type="entry name" value="AMINO-ACID-BINDING PROTEIN YXEM-RELATED"/>
    <property type="match status" value="1"/>
</dbReference>
<dbReference type="PANTHER" id="PTHR35936">
    <property type="entry name" value="MEMBRANE-BOUND LYTIC MUREIN TRANSGLYCOSYLASE F"/>
    <property type="match status" value="1"/>
</dbReference>
<keyword evidence="5" id="KW-1185">Reference proteome</keyword>
<evidence type="ECO:0000313" key="5">
    <source>
        <dbReference type="Proteomes" id="UP000029577"/>
    </source>
</evidence>
<evidence type="ECO:0000313" key="4">
    <source>
        <dbReference type="EMBL" id="KGD74806.1"/>
    </source>
</evidence>
<dbReference type="Pfam" id="PF00497">
    <property type="entry name" value="SBP_bac_3"/>
    <property type="match status" value="1"/>
</dbReference>